<dbReference type="InterPro" id="IPR050519">
    <property type="entry name" value="Glycosyltransf_28_UgtP"/>
</dbReference>
<comment type="similarity">
    <text evidence="1">Belongs to the glycosyltransferase 28 family.</text>
</comment>
<dbReference type="PANTHER" id="PTHR43025:SF8">
    <property type="entry name" value="MONOGALACTOSYLDIACYLGLYCEROL SYNTHASE 2, CHLOROPLASTIC-RELATED"/>
    <property type="match status" value="1"/>
</dbReference>
<dbReference type="STRING" id="4577.A0A1D6KIM9"/>
<gene>
    <name evidence="5" type="ORF">ZEAMMB73_Zm00001d031428</name>
</gene>
<evidence type="ECO:0000256" key="2">
    <source>
        <dbReference type="ARBA" id="ARBA00022676"/>
    </source>
</evidence>
<feature type="domain" description="Diacylglycerol glucosyltransferase N-terminal" evidence="4">
    <location>
        <begin position="184"/>
        <end position="280"/>
    </location>
</feature>
<dbReference type="Pfam" id="PF06925">
    <property type="entry name" value="MGDG_synth"/>
    <property type="match status" value="2"/>
</dbReference>
<evidence type="ECO:0000313" key="5">
    <source>
        <dbReference type="EMBL" id="ONM02843.1"/>
    </source>
</evidence>
<dbReference type="GO" id="GO:0016758">
    <property type="term" value="F:hexosyltransferase activity"/>
    <property type="evidence" value="ECO:0007669"/>
    <property type="project" value="InterPro"/>
</dbReference>
<dbReference type="ExpressionAtlas" id="A0A1D6KIM9">
    <property type="expression patterns" value="baseline and differential"/>
</dbReference>
<keyword evidence="3" id="KW-0808">Transferase</keyword>
<dbReference type="SUPFAM" id="SSF53756">
    <property type="entry name" value="UDP-Glycosyltransferase/glycogen phosphorylase"/>
    <property type="match status" value="1"/>
</dbReference>
<reference evidence="5" key="1">
    <citation type="submission" date="2015-12" db="EMBL/GenBank/DDBJ databases">
        <title>Update maize B73 reference genome by single molecule sequencing technologies.</title>
        <authorList>
            <consortium name="Maize Genome Sequencing Project"/>
            <person name="Ware D."/>
        </authorList>
    </citation>
    <scope>NUCLEOTIDE SEQUENCE [LARGE SCALE GENOMIC DNA]</scope>
    <source>
        <tissue evidence="5">Seedling</tissue>
    </source>
</reference>
<dbReference type="Gene3D" id="3.40.50.2000">
    <property type="entry name" value="Glycogen Phosphorylase B"/>
    <property type="match status" value="2"/>
</dbReference>
<dbReference type="GO" id="GO:0009247">
    <property type="term" value="P:glycolipid biosynthetic process"/>
    <property type="evidence" value="ECO:0007669"/>
    <property type="project" value="InterPro"/>
</dbReference>
<dbReference type="InterPro" id="IPR009695">
    <property type="entry name" value="Diacylglyc_glucosyltr_N"/>
</dbReference>
<dbReference type="InParanoid" id="A0A1D6KIM9"/>
<keyword evidence="2" id="KW-0328">Glycosyltransferase</keyword>
<accession>A0A1D6KIM9</accession>
<evidence type="ECO:0000256" key="1">
    <source>
        <dbReference type="ARBA" id="ARBA00006962"/>
    </source>
</evidence>
<dbReference type="AlphaFoldDB" id="A0A1D6KIM9"/>
<sequence>MVISVPAARRSTSVRDAVLGGGGRQLYQPLRCAFYDGLAAALSESEEPSDSDAAARVPAGCKRQAARNVLILMSDTGGGHRASAEALRDAFRIEFGDAYKVFVTDLGKEYGGWPLNDMERSYKFMIRHARLWKVAFHGTSPRWVHGVYLAALAYLYAKYVGASYFGRRATTVALPLNEYIYACSEVVAGITKYEPDMIISVHPLMQHIPLWVLKWQQSLRQHHPKAVVPFVTVVTDLNTCHPTWFHHGVTRCYCPSAEVASRALLRGLSPSQVRVFGLPIRPSFCRAVLDKDEVRKELGLDPQLPAVLLMGGGEGIGPVEETARALGEELYDRRRRRRVGQVVVVCGRNRALRSTLQSLRWKVPVKAGPGTIAEALIRGLPIILNDFIPGQEVGNVPYVVDNGAGVFSKDPGEAARQVARWFSSSSTDGDELRRYSRNALRLAQPEAVFHIVRDIHKQLQRQPAAVTRIPSRSLTSSFPYHM</sequence>
<dbReference type="PANTHER" id="PTHR43025">
    <property type="entry name" value="MONOGALACTOSYLDIACYLGLYCEROL SYNTHASE"/>
    <property type="match status" value="1"/>
</dbReference>
<protein>
    <submittedName>
        <fullName evidence="5">Monogalactosyldiacylglycerol synthase 2 chloroplastic</fullName>
    </submittedName>
</protein>
<feature type="domain" description="Diacylglycerol glucosyltransferase N-terminal" evidence="4">
    <location>
        <begin position="80"/>
        <end position="159"/>
    </location>
</feature>
<organism evidence="5">
    <name type="scientific">Zea mays</name>
    <name type="common">Maize</name>
    <dbReference type="NCBI Taxonomy" id="4577"/>
    <lineage>
        <taxon>Eukaryota</taxon>
        <taxon>Viridiplantae</taxon>
        <taxon>Streptophyta</taxon>
        <taxon>Embryophyta</taxon>
        <taxon>Tracheophyta</taxon>
        <taxon>Spermatophyta</taxon>
        <taxon>Magnoliopsida</taxon>
        <taxon>Liliopsida</taxon>
        <taxon>Poales</taxon>
        <taxon>Poaceae</taxon>
        <taxon>PACMAD clade</taxon>
        <taxon>Panicoideae</taxon>
        <taxon>Andropogonodae</taxon>
        <taxon>Andropogoneae</taxon>
        <taxon>Tripsacinae</taxon>
        <taxon>Zea</taxon>
    </lineage>
</organism>
<evidence type="ECO:0000256" key="3">
    <source>
        <dbReference type="ARBA" id="ARBA00022679"/>
    </source>
</evidence>
<dbReference type="SMR" id="A0A1D6KIM9"/>
<proteinExistence type="inferred from homology"/>
<name>A0A1D6KIM9_MAIZE</name>
<dbReference type="GO" id="GO:0016020">
    <property type="term" value="C:membrane"/>
    <property type="evidence" value="ECO:0007669"/>
    <property type="project" value="GOC"/>
</dbReference>
<dbReference type="EMBL" id="CM007647">
    <property type="protein sequence ID" value="ONM02843.1"/>
    <property type="molecule type" value="Genomic_DNA"/>
</dbReference>
<evidence type="ECO:0000259" key="4">
    <source>
        <dbReference type="Pfam" id="PF06925"/>
    </source>
</evidence>